<proteinExistence type="predicted"/>
<dbReference type="Proteomes" id="UP000765509">
    <property type="component" value="Unassembled WGS sequence"/>
</dbReference>
<organism evidence="2 3">
    <name type="scientific">Austropuccinia psidii MF-1</name>
    <dbReference type="NCBI Taxonomy" id="1389203"/>
    <lineage>
        <taxon>Eukaryota</taxon>
        <taxon>Fungi</taxon>
        <taxon>Dikarya</taxon>
        <taxon>Basidiomycota</taxon>
        <taxon>Pucciniomycotina</taxon>
        <taxon>Pucciniomycetes</taxon>
        <taxon>Pucciniales</taxon>
        <taxon>Sphaerophragmiaceae</taxon>
        <taxon>Austropuccinia</taxon>
    </lineage>
</organism>
<dbReference type="AlphaFoldDB" id="A0A9Q3CPN4"/>
<dbReference type="EMBL" id="AVOT02009175">
    <property type="protein sequence ID" value="MBW0487537.1"/>
    <property type="molecule type" value="Genomic_DNA"/>
</dbReference>
<reference evidence="2" key="1">
    <citation type="submission" date="2021-03" db="EMBL/GenBank/DDBJ databases">
        <title>Draft genome sequence of rust myrtle Austropuccinia psidii MF-1, a brazilian biotype.</title>
        <authorList>
            <person name="Quecine M.C."/>
            <person name="Pachon D.M.R."/>
            <person name="Bonatelli M.L."/>
            <person name="Correr F.H."/>
            <person name="Franceschini L.M."/>
            <person name="Leite T.F."/>
            <person name="Margarido G.R.A."/>
            <person name="Almeida C.A."/>
            <person name="Ferrarezi J.A."/>
            <person name="Labate C.A."/>
        </authorList>
    </citation>
    <scope>NUCLEOTIDE SEQUENCE</scope>
    <source>
        <strain evidence="2">MF-1</strain>
    </source>
</reference>
<feature type="compositionally biased region" description="Polar residues" evidence="1">
    <location>
        <begin position="144"/>
        <end position="162"/>
    </location>
</feature>
<evidence type="ECO:0000313" key="3">
    <source>
        <dbReference type="Proteomes" id="UP000765509"/>
    </source>
</evidence>
<keyword evidence="3" id="KW-1185">Reference proteome</keyword>
<evidence type="ECO:0000313" key="2">
    <source>
        <dbReference type="EMBL" id="MBW0487537.1"/>
    </source>
</evidence>
<evidence type="ECO:0000256" key="1">
    <source>
        <dbReference type="SAM" id="MobiDB-lite"/>
    </source>
</evidence>
<gene>
    <name evidence="2" type="ORF">O181_027252</name>
</gene>
<accession>A0A9Q3CPN4</accession>
<feature type="region of interest" description="Disordered" evidence="1">
    <location>
        <begin position="17"/>
        <end position="42"/>
    </location>
</feature>
<sequence length="173" mass="19494">MSPVHLRNLGILRNQPEDREGLFRTRRPGRGQLGHSGGWQDTEGSHTHSAINFLIKQKPQTRGLERFNIAYHLEELGASCQKIFLKEIPFKDLMVITKAWNPTRQFRLLEERATRIRGNKATIQAIEEQMNQKGPTLIPPGSQGVKQPNSPVASHHSGTSRSGPRVTILPNPR</sequence>
<comment type="caution">
    <text evidence="2">The sequence shown here is derived from an EMBL/GenBank/DDBJ whole genome shotgun (WGS) entry which is preliminary data.</text>
</comment>
<feature type="region of interest" description="Disordered" evidence="1">
    <location>
        <begin position="133"/>
        <end position="173"/>
    </location>
</feature>
<name>A0A9Q3CPN4_9BASI</name>
<protein>
    <submittedName>
        <fullName evidence="2">Uncharacterized protein</fullName>
    </submittedName>
</protein>